<sequence length="639" mass="70765">MSQTPSILHNWTEASKTYRVTLCNAQLTRFKKGTSNFVWNIVTDDETCIYCYNPKTKQRSTVWVYRDEPKGTKAARERSASKRMIASSFDKTGHVATVGLENCRTVSSYRLSFLRRLQPSGVAAVASISRPVCFAAIGPLRADAAPRTPNSIFSECARPRRATLPGKLGIWFMRASFPNGDELKPSGWGMNARLDGMGGLLAAGASATDERTSSDQRLNIITNENSRHILRQISFHSSDNTQQIVRMKPYTETCDNRYVNTSLHSTEPLRETLCLPALRDRFDSLFICSNCFFGVCRPLSSKFSFILGNKLKSHCARSGLYGRSLVSLYREPHSTDASSQRCRGTSLMHIVSELVKPVINGSMEWSFIMKGQTKHRSRRDYRVGSDLFGLTRDTPTHHTFERPTRGLSTFVTRFVLAKGFGPESKAKSESELRARRKSGSRAGSRIGILVYNAQSAAAASAGRRLAETRFYSVSRKKLVLVTSTFSLNVVGGWSRLAFAYISAANRPLFPDTSSGAENHRTRNWFLIFANKKKSEGARSGLYTGLLISSRCRAAGALSVMAARAAVFKGRTRPATHASPTSFTYLEEQLKSEIVKRIRTGPPSAARPLRAVRPEASDRGAAVGAFVGMHRRRQSVDTSA</sequence>
<dbReference type="InterPro" id="IPR036397">
    <property type="entry name" value="RNaseH_sf"/>
</dbReference>
<keyword evidence="2" id="KW-1185">Reference proteome</keyword>
<dbReference type="GO" id="GO:0003676">
    <property type="term" value="F:nucleic acid binding"/>
    <property type="evidence" value="ECO:0007669"/>
    <property type="project" value="InterPro"/>
</dbReference>
<proteinExistence type="predicted"/>
<reference evidence="1 2" key="1">
    <citation type="journal article" date="2019" name="Commun. Biol.">
        <title>The bagworm genome reveals a unique fibroin gene that provides high tensile strength.</title>
        <authorList>
            <person name="Kono N."/>
            <person name="Nakamura H."/>
            <person name="Ohtoshi R."/>
            <person name="Tomita M."/>
            <person name="Numata K."/>
            <person name="Arakawa K."/>
        </authorList>
    </citation>
    <scope>NUCLEOTIDE SEQUENCE [LARGE SCALE GENOMIC DNA]</scope>
</reference>
<dbReference type="Gene3D" id="3.30.420.10">
    <property type="entry name" value="Ribonuclease H-like superfamily/Ribonuclease H"/>
    <property type="match status" value="1"/>
</dbReference>
<evidence type="ECO:0000313" key="2">
    <source>
        <dbReference type="Proteomes" id="UP000299102"/>
    </source>
</evidence>
<accession>A0A4C1TK10</accession>
<dbReference type="Proteomes" id="UP000299102">
    <property type="component" value="Unassembled WGS sequence"/>
</dbReference>
<name>A0A4C1TK10_EUMVA</name>
<protein>
    <submittedName>
        <fullName evidence="1">Uncharacterized protein</fullName>
    </submittedName>
</protein>
<evidence type="ECO:0000313" key="1">
    <source>
        <dbReference type="EMBL" id="GBP14862.1"/>
    </source>
</evidence>
<comment type="caution">
    <text evidence="1">The sequence shown here is derived from an EMBL/GenBank/DDBJ whole genome shotgun (WGS) entry which is preliminary data.</text>
</comment>
<organism evidence="1 2">
    <name type="scientific">Eumeta variegata</name>
    <name type="common">Bagworm moth</name>
    <name type="synonym">Eumeta japonica</name>
    <dbReference type="NCBI Taxonomy" id="151549"/>
    <lineage>
        <taxon>Eukaryota</taxon>
        <taxon>Metazoa</taxon>
        <taxon>Ecdysozoa</taxon>
        <taxon>Arthropoda</taxon>
        <taxon>Hexapoda</taxon>
        <taxon>Insecta</taxon>
        <taxon>Pterygota</taxon>
        <taxon>Neoptera</taxon>
        <taxon>Endopterygota</taxon>
        <taxon>Lepidoptera</taxon>
        <taxon>Glossata</taxon>
        <taxon>Ditrysia</taxon>
        <taxon>Tineoidea</taxon>
        <taxon>Psychidae</taxon>
        <taxon>Oiketicinae</taxon>
        <taxon>Eumeta</taxon>
    </lineage>
</organism>
<gene>
    <name evidence="1" type="ORF">EVAR_75446_1</name>
</gene>
<dbReference type="AlphaFoldDB" id="A0A4C1TK10"/>
<dbReference type="EMBL" id="BGZK01000067">
    <property type="protein sequence ID" value="GBP14862.1"/>
    <property type="molecule type" value="Genomic_DNA"/>
</dbReference>